<feature type="transmembrane region" description="Helical" evidence="9">
    <location>
        <begin position="83"/>
        <end position="105"/>
    </location>
</feature>
<feature type="binding site" evidence="10">
    <location>
        <position position="515"/>
    </location>
    <ligand>
        <name>[4Fe-4S] cluster</name>
        <dbReference type="ChEBI" id="CHEBI:49883"/>
        <label>2</label>
    </ligand>
</feature>
<evidence type="ECO:0000313" key="14">
    <source>
        <dbReference type="EMBL" id="MFF3225992.1"/>
    </source>
</evidence>
<comment type="function">
    <text evidence="9">NDH-1 shuttles electrons from NADH, via FMN and iron-sulfur (Fe-S) centers, to quinones in the respiratory chain. The immediate electron acceptor for the enzyme in this species is believed to be ubiquinone. Couples the redox reaction to proton translocation (for every two electrons transferred, four hydrogen ions are translocated across the cytoplasmic membrane), and thus conserves the redox energy in a proton gradient. This subunit may bind ubiquinone.</text>
</comment>
<feature type="binding site" evidence="10">
    <location>
        <position position="512"/>
    </location>
    <ligand>
        <name>[4Fe-4S] cluster</name>
        <dbReference type="ChEBI" id="CHEBI:49883"/>
        <label>2</label>
    </ligand>
</feature>
<name>A0ABW6QXK4_9NOCA</name>
<comment type="subcellular location">
    <subcellularLocation>
        <location evidence="9 11">Cell membrane</location>
        <topology evidence="9 11">Multi-pass membrane protein</topology>
    </subcellularLocation>
    <subcellularLocation>
        <location evidence="10">Cell membrane</location>
        <topology evidence="10">Peripheral membrane protein</topology>
    </subcellularLocation>
    <subcellularLocation>
        <location evidence="1">Membrane</location>
        <topology evidence="1">Multi-pass membrane protein</topology>
    </subcellularLocation>
</comment>
<keyword evidence="6 10" id="KW-0408">Iron</keyword>
<feature type="binding site" evidence="10">
    <location>
        <position position="518"/>
    </location>
    <ligand>
        <name>[4Fe-4S] cluster</name>
        <dbReference type="ChEBI" id="CHEBI:49883"/>
        <label>2</label>
    </ligand>
</feature>
<dbReference type="GO" id="GO:0050136">
    <property type="term" value="F:NADH dehydrogenase (quinone) (non-electrogenic) activity"/>
    <property type="evidence" value="ECO:0007669"/>
    <property type="project" value="UniProtKB-EC"/>
</dbReference>
<feature type="transmembrane region" description="Helical" evidence="9">
    <location>
        <begin position="197"/>
        <end position="215"/>
    </location>
</feature>
<gene>
    <name evidence="9 14" type="primary">nuoH</name>
    <name evidence="10" type="synonym">nuoI</name>
    <name evidence="14" type="ORF">ACFYV7_24555</name>
</gene>
<keyword evidence="14" id="KW-0560">Oxidoreductase</keyword>
<feature type="transmembrane region" description="Helical" evidence="9">
    <location>
        <begin position="12"/>
        <end position="36"/>
    </location>
</feature>
<evidence type="ECO:0000256" key="6">
    <source>
        <dbReference type="ARBA" id="ARBA00023004"/>
    </source>
</evidence>
<evidence type="ECO:0000256" key="1">
    <source>
        <dbReference type="ARBA" id="ARBA00004141"/>
    </source>
</evidence>
<dbReference type="PROSITE" id="PS00198">
    <property type="entry name" value="4FE4S_FER_1"/>
    <property type="match status" value="2"/>
</dbReference>
<comment type="cofactor">
    <cofactor evidence="10">
        <name>[4Fe-4S] cluster</name>
        <dbReference type="ChEBI" id="CHEBI:49883"/>
    </cofactor>
    <text evidence="10">Binds 2 [4Fe-4S] clusters per subunit.</text>
</comment>
<keyword evidence="5 9" id="KW-1133">Transmembrane helix</keyword>
<evidence type="ECO:0000256" key="12">
    <source>
        <dbReference type="SAM" id="MobiDB-lite"/>
    </source>
</evidence>
<dbReference type="NCBIfam" id="TIGR01971">
    <property type="entry name" value="NuoI"/>
    <property type="match status" value="1"/>
</dbReference>
<proteinExistence type="inferred from homology"/>
<evidence type="ECO:0000256" key="4">
    <source>
        <dbReference type="ARBA" id="ARBA00022723"/>
    </source>
</evidence>
<evidence type="ECO:0000313" key="15">
    <source>
        <dbReference type="Proteomes" id="UP001601948"/>
    </source>
</evidence>
<keyword evidence="10" id="KW-1278">Translocase</keyword>
<evidence type="ECO:0000256" key="7">
    <source>
        <dbReference type="ARBA" id="ARBA00023014"/>
    </source>
</evidence>
<keyword evidence="10 11" id="KW-0520">NAD</keyword>
<feature type="transmembrane region" description="Helical" evidence="9">
    <location>
        <begin position="125"/>
        <end position="145"/>
    </location>
</feature>
<protein>
    <recommendedName>
        <fullName evidence="9 10">Multifunctional fusion protein</fullName>
    </recommendedName>
    <domain>
        <recommendedName>
            <fullName evidence="10">NADH-quinone oxidoreductase subunit I</fullName>
            <ecNumber evidence="10">7.1.1.-</ecNumber>
        </recommendedName>
        <alternativeName>
            <fullName evidence="10">NADH dehydrogenase I subunit I</fullName>
        </alternativeName>
        <alternativeName>
            <fullName evidence="10">NDH-1 subunit I</fullName>
        </alternativeName>
    </domain>
    <domain>
        <recommendedName>
            <fullName evidence="9">NADH-quinone oxidoreductase subunit H</fullName>
        </recommendedName>
        <alternativeName>
            <fullName evidence="9">NADH dehydrogenase I subunit H</fullName>
        </alternativeName>
        <alternativeName>
            <fullName evidence="9">NDH-1 subunit H</fullName>
        </alternativeName>
    </domain>
</protein>
<feature type="domain" description="4Fe-4S ferredoxin-type" evidence="13">
    <location>
        <begin position="503"/>
        <end position="532"/>
    </location>
</feature>
<dbReference type="Pfam" id="PF00146">
    <property type="entry name" value="NADHdh"/>
    <property type="match status" value="1"/>
</dbReference>
<organism evidence="14 15">
    <name type="scientific">Nocardia suismassiliense</name>
    <dbReference type="NCBI Taxonomy" id="2077092"/>
    <lineage>
        <taxon>Bacteria</taxon>
        <taxon>Bacillati</taxon>
        <taxon>Actinomycetota</taxon>
        <taxon>Actinomycetes</taxon>
        <taxon>Mycobacteriales</taxon>
        <taxon>Nocardiaceae</taxon>
        <taxon>Nocardia</taxon>
    </lineage>
</organism>
<keyword evidence="8 10" id="KW-0472">Membrane</keyword>
<evidence type="ECO:0000256" key="3">
    <source>
        <dbReference type="ARBA" id="ARBA00022692"/>
    </source>
</evidence>
<keyword evidence="3 9" id="KW-0812">Transmembrane</keyword>
<sequence length="611" mass="66663">MSDLSLFGHDPLWLVIGKSLAIFVFLLLTPMIAVVAERKIVARMQMRIGPNRIGPYGMLQSIADGVKMALKEDIIPAIVDKPVFIMAPIISLIPAVMAFAVIPFGPEVSIFGHQTALQLTDLPVAVLYILAITSIGVYGIVLAGWSSGSTYPLLGGLRSTAQVISYEIAMALCFATVFLLTGTMSTSGIVAAQDGTWYVFLLLPSFLIYCVSMVGETNRAPFDLPEAEGELVGGFHTEYSSLKFAMFMMAEYINMATVSALATTLFLGGWHAPWPLNMWDGANSGWWPVLWFTAKVWMFLFVFIWLRGTLPRLRYDQFMNLGWKLLIPASLLWVMLVATARVLQAEGYEIQTPALVIGGLLVSGLMVWMFLRAGRKGGAPPPAEPVPAAPTTDSAVFLGFPTPPLPDRPREVAKSGLFDPLAGFAVTAATMFKKPNTEFYPEQKVPTAPRYHGRHQLNRHPDGLEKCIGCELCAWACPADAIYVEGADNTETERFSPGERYGQVYQINYLRCIGCGLCIEACPTRALTMTNDYEMTDDNRAGLIYEKDRLLVPLQPGMSAPPHDMYPGTDEGDYYRGNVPGSAQEANGGNATDEPESPKEPAAVGVEGGSR</sequence>
<evidence type="ECO:0000256" key="9">
    <source>
        <dbReference type="HAMAP-Rule" id="MF_01350"/>
    </source>
</evidence>
<dbReference type="InterPro" id="IPR001694">
    <property type="entry name" value="NADH_UbQ_OxRdtase_su1/FPO"/>
</dbReference>
<accession>A0ABW6QXK4</accession>
<comment type="catalytic activity">
    <reaction evidence="10">
        <text>a quinone + NADH + 5 H(+)(in) = a quinol + NAD(+) + 4 H(+)(out)</text>
        <dbReference type="Rhea" id="RHEA:57888"/>
        <dbReference type="ChEBI" id="CHEBI:15378"/>
        <dbReference type="ChEBI" id="CHEBI:24646"/>
        <dbReference type="ChEBI" id="CHEBI:57540"/>
        <dbReference type="ChEBI" id="CHEBI:57945"/>
        <dbReference type="ChEBI" id="CHEBI:132124"/>
    </reaction>
</comment>
<evidence type="ECO:0000256" key="2">
    <source>
        <dbReference type="ARBA" id="ARBA00022485"/>
    </source>
</evidence>
<evidence type="ECO:0000256" key="5">
    <source>
        <dbReference type="ARBA" id="ARBA00022989"/>
    </source>
</evidence>
<keyword evidence="10" id="KW-0874">Quinone</keyword>
<keyword evidence="7 10" id="KW-0411">Iron-sulfur</keyword>
<evidence type="ECO:0000256" key="11">
    <source>
        <dbReference type="RuleBase" id="RU000471"/>
    </source>
</evidence>
<dbReference type="PANTHER" id="PTHR11432:SF3">
    <property type="entry name" value="NADH-UBIQUINONE OXIDOREDUCTASE CHAIN 1"/>
    <property type="match status" value="1"/>
</dbReference>
<feature type="transmembrane region" description="Helical" evidence="9">
    <location>
        <begin position="318"/>
        <end position="338"/>
    </location>
</feature>
<feature type="binding site" evidence="10">
    <location>
        <position position="470"/>
    </location>
    <ligand>
        <name>[4Fe-4S] cluster</name>
        <dbReference type="ChEBI" id="CHEBI:49883"/>
        <label>1</label>
    </ligand>
</feature>
<dbReference type="PANTHER" id="PTHR11432">
    <property type="entry name" value="NADH DEHYDROGENASE SUBUNIT 1"/>
    <property type="match status" value="1"/>
</dbReference>
<dbReference type="Proteomes" id="UP001601948">
    <property type="component" value="Unassembled WGS sequence"/>
</dbReference>
<dbReference type="PROSITE" id="PS00668">
    <property type="entry name" value="COMPLEX1_ND1_2"/>
    <property type="match status" value="1"/>
</dbReference>
<keyword evidence="15" id="KW-1185">Reference proteome</keyword>
<comment type="subunit">
    <text evidence="10">NDH-1 is composed of 14 different subunits. Subunits NuoA, H, J, K, L, M, N constitute the membrane sector of the complex.</text>
</comment>
<dbReference type="NCBIfam" id="NF004537">
    <property type="entry name" value="PRK05888.1-3"/>
    <property type="match status" value="1"/>
</dbReference>
<dbReference type="NCBIfam" id="NF004741">
    <property type="entry name" value="PRK06076.1-2"/>
    <property type="match status" value="1"/>
</dbReference>
<dbReference type="HAMAP" id="MF_01350">
    <property type="entry name" value="NDH1_NuoH"/>
    <property type="match status" value="1"/>
</dbReference>
<dbReference type="EMBL" id="JBIAPI010000006">
    <property type="protein sequence ID" value="MFF3225992.1"/>
    <property type="molecule type" value="Genomic_DNA"/>
</dbReference>
<feature type="domain" description="4Fe-4S ferredoxin-type" evidence="13">
    <location>
        <begin position="457"/>
        <end position="487"/>
    </location>
</feature>
<dbReference type="PROSITE" id="PS51379">
    <property type="entry name" value="4FE4S_FER_2"/>
    <property type="match status" value="2"/>
</dbReference>
<dbReference type="InterPro" id="IPR017896">
    <property type="entry name" value="4Fe4S_Fe-S-bd"/>
</dbReference>
<comment type="similarity">
    <text evidence="9 11">Belongs to the complex I subunit 1 family.</text>
</comment>
<dbReference type="InterPro" id="IPR017900">
    <property type="entry name" value="4Fe4S_Fe_S_CS"/>
</dbReference>
<dbReference type="Pfam" id="PF12838">
    <property type="entry name" value="Fer4_7"/>
    <property type="match status" value="1"/>
</dbReference>
<feature type="transmembrane region" description="Helical" evidence="9">
    <location>
        <begin position="166"/>
        <end position="191"/>
    </location>
</feature>
<keyword evidence="4 10" id="KW-0479">Metal-binding</keyword>
<dbReference type="Gene3D" id="3.30.70.3270">
    <property type="match status" value="1"/>
</dbReference>
<dbReference type="InterPro" id="IPR018086">
    <property type="entry name" value="NADH_UbQ_OxRdtase_su1_CS"/>
</dbReference>
<dbReference type="RefSeq" id="WP_387720872.1">
    <property type="nucleotide sequence ID" value="NZ_JBIAPI010000006.1"/>
</dbReference>
<feature type="binding site" evidence="10">
    <location>
        <position position="522"/>
    </location>
    <ligand>
        <name>[4Fe-4S] cluster</name>
        <dbReference type="ChEBI" id="CHEBI:49883"/>
        <label>1</label>
    </ligand>
</feature>
<reference evidence="14 15" key="1">
    <citation type="submission" date="2024-10" db="EMBL/GenBank/DDBJ databases">
        <title>The Natural Products Discovery Center: Release of the First 8490 Sequenced Strains for Exploring Actinobacteria Biosynthetic Diversity.</title>
        <authorList>
            <person name="Kalkreuter E."/>
            <person name="Kautsar S.A."/>
            <person name="Yang D."/>
            <person name="Bader C.D."/>
            <person name="Teijaro C.N."/>
            <person name="Fluegel L."/>
            <person name="Davis C.M."/>
            <person name="Simpson J.R."/>
            <person name="Lauterbach L."/>
            <person name="Steele A.D."/>
            <person name="Gui C."/>
            <person name="Meng S."/>
            <person name="Li G."/>
            <person name="Viehrig K."/>
            <person name="Ye F."/>
            <person name="Su P."/>
            <person name="Kiefer A.F."/>
            <person name="Nichols A."/>
            <person name="Cepeda A.J."/>
            <person name="Yan W."/>
            <person name="Fan B."/>
            <person name="Jiang Y."/>
            <person name="Adhikari A."/>
            <person name="Zheng C.-J."/>
            <person name="Schuster L."/>
            <person name="Cowan T.M."/>
            <person name="Smanski M.J."/>
            <person name="Chevrette M.G."/>
            <person name="De Carvalho L.P.S."/>
            <person name="Shen B."/>
        </authorList>
    </citation>
    <scope>NUCLEOTIDE SEQUENCE [LARGE SCALE GENOMIC DNA]</scope>
    <source>
        <strain evidence="14 15">NPDC003040</strain>
    </source>
</reference>
<comment type="caution">
    <text evidence="14">The sequence shown here is derived from an EMBL/GenBank/DDBJ whole genome shotgun (WGS) entry which is preliminary data.</text>
</comment>
<keyword evidence="10" id="KW-1003">Cell membrane</keyword>
<feature type="region of interest" description="Disordered" evidence="12">
    <location>
        <begin position="556"/>
        <end position="611"/>
    </location>
</feature>
<feature type="transmembrane region" description="Helical" evidence="9">
    <location>
        <begin position="350"/>
        <end position="371"/>
    </location>
</feature>
<keyword evidence="2 10" id="KW-0004">4Fe-4S</keyword>
<evidence type="ECO:0000256" key="10">
    <source>
        <dbReference type="HAMAP-Rule" id="MF_01351"/>
    </source>
</evidence>
<evidence type="ECO:0000259" key="13">
    <source>
        <dbReference type="PROSITE" id="PS51379"/>
    </source>
</evidence>
<feature type="transmembrane region" description="Helical" evidence="9">
    <location>
        <begin position="252"/>
        <end position="273"/>
    </location>
</feature>
<comment type="similarity">
    <text evidence="10">Belongs to the complex I 23 kDa subunit family.</text>
</comment>
<dbReference type="InterPro" id="IPR010226">
    <property type="entry name" value="NADH_quinone_OxRdtase_chainI"/>
</dbReference>
<dbReference type="EC" id="7.1.1.-" evidence="10"/>
<dbReference type="NCBIfam" id="NF004743">
    <property type="entry name" value="PRK06076.1-4"/>
    <property type="match status" value="1"/>
</dbReference>
<feature type="binding site" evidence="10">
    <location>
        <position position="473"/>
    </location>
    <ligand>
        <name>[4Fe-4S] cluster</name>
        <dbReference type="ChEBI" id="CHEBI:49883"/>
        <label>1</label>
    </ligand>
</feature>
<dbReference type="HAMAP" id="MF_01351">
    <property type="entry name" value="NDH1_NuoI"/>
    <property type="match status" value="1"/>
</dbReference>
<feature type="binding site" evidence="10">
    <location>
        <position position="467"/>
    </location>
    <ligand>
        <name>[4Fe-4S] cluster</name>
        <dbReference type="ChEBI" id="CHEBI:49883"/>
        <label>1</label>
    </ligand>
</feature>
<feature type="binding site" evidence="10">
    <location>
        <position position="477"/>
    </location>
    <ligand>
        <name>[4Fe-4S] cluster</name>
        <dbReference type="ChEBI" id="CHEBI:49883"/>
        <label>2</label>
    </ligand>
</feature>
<evidence type="ECO:0000256" key="8">
    <source>
        <dbReference type="ARBA" id="ARBA00023136"/>
    </source>
</evidence>
<dbReference type="PROSITE" id="PS00667">
    <property type="entry name" value="COMPLEX1_ND1_1"/>
    <property type="match status" value="1"/>
</dbReference>
<dbReference type="SUPFAM" id="SSF54862">
    <property type="entry name" value="4Fe-4S ferredoxins"/>
    <property type="match status" value="1"/>
</dbReference>
<keyword evidence="10" id="KW-0830">Ubiquinone</keyword>
<feature type="transmembrane region" description="Helical" evidence="9">
    <location>
        <begin position="285"/>
        <end position="306"/>
    </location>
</feature>